<dbReference type="Proteomes" id="UP000247903">
    <property type="component" value="Unassembled WGS sequence"/>
</dbReference>
<dbReference type="RefSeq" id="WP_110307537.1">
    <property type="nucleotide sequence ID" value="NZ_QJHK01000014.1"/>
</dbReference>
<reference evidence="1 2" key="1">
    <citation type="submission" date="2018-05" db="EMBL/GenBank/DDBJ databases">
        <title>Flavobacterium sp. strain IMCC34759, incomplete genome.</title>
        <authorList>
            <person name="Joung Y."/>
            <person name="Cho J."/>
        </authorList>
    </citation>
    <scope>NUCLEOTIDE SEQUENCE [LARGE SCALE GENOMIC DNA]</scope>
    <source>
        <strain evidence="1 2">IMCC34759</strain>
    </source>
</reference>
<dbReference type="PROSITE" id="PS51257">
    <property type="entry name" value="PROKAR_LIPOPROTEIN"/>
    <property type="match status" value="1"/>
</dbReference>
<sequence length="219" mass="25614">MRIICVILLVVLFLGCKKQIIKNEMNLMNEMNFVPNKSIKIKNLLPFKKDNVCIGSYTIKNDSIVSQFEIQSKYSLIVIKLKNISKNYTFNHHQSNNYPTSGYFSTIDEGLYEVNLSTEVFKDAHKINRIDFFSDKEVNYQVNNDTIKSFDLNFNKYVIKINSEDTKVIYSKIEYYGLKSLNANVLFYTVENEGYIFIMTPLKKDISLDKNILYDYLFG</sequence>
<gene>
    <name evidence="1" type="ORF">DMB65_15460</name>
</gene>
<keyword evidence="2" id="KW-1185">Reference proteome</keyword>
<evidence type="ECO:0000313" key="1">
    <source>
        <dbReference type="EMBL" id="PXY39913.1"/>
    </source>
</evidence>
<dbReference type="EMBL" id="QJHK01000014">
    <property type="protein sequence ID" value="PXY39913.1"/>
    <property type="molecule type" value="Genomic_DNA"/>
</dbReference>
<accession>A0A2V4BPL9</accession>
<protein>
    <submittedName>
        <fullName evidence="1">Uncharacterized protein</fullName>
    </submittedName>
</protein>
<name>A0A2V4BPL9_9FLAO</name>
<dbReference type="AlphaFoldDB" id="A0A2V4BPL9"/>
<organism evidence="1 2">
    <name type="scientific">Flavobacterium cheongpyeongense</name>
    <dbReference type="NCBI Taxonomy" id="2212651"/>
    <lineage>
        <taxon>Bacteria</taxon>
        <taxon>Pseudomonadati</taxon>
        <taxon>Bacteroidota</taxon>
        <taxon>Flavobacteriia</taxon>
        <taxon>Flavobacteriales</taxon>
        <taxon>Flavobacteriaceae</taxon>
        <taxon>Flavobacterium</taxon>
    </lineage>
</organism>
<evidence type="ECO:0000313" key="2">
    <source>
        <dbReference type="Proteomes" id="UP000247903"/>
    </source>
</evidence>
<proteinExistence type="predicted"/>
<comment type="caution">
    <text evidence="1">The sequence shown here is derived from an EMBL/GenBank/DDBJ whole genome shotgun (WGS) entry which is preliminary data.</text>
</comment>
<dbReference type="OrthoDB" id="1372530at2"/>